<keyword evidence="2" id="KW-0812">Transmembrane</keyword>
<feature type="region of interest" description="Disordered" evidence="1">
    <location>
        <begin position="89"/>
        <end position="110"/>
    </location>
</feature>
<proteinExistence type="predicted"/>
<keyword evidence="2" id="KW-1133">Transmembrane helix</keyword>
<protein>
    <submittedName>
        <fullName evidence="3">Uncharacterized protein</fullName>
    </submittedName>
</protein>
<keyword evidence="2" id="KW-0472">Membrane</keyword>
<evidence type="ECO:0000256" key="1">
    <source>
        <dbReference type="SAM" id="MobiDB-lite"/>
    </source>
</evidence>
<evidence type="ECO:0000256" key="2">
    <source>
        <dbReference type="SAM" id="Phobius"/>
    </source>
</evidence>
<evidence type="ECO:0000313" key="3">
    <source>
        <dbReference type="EMBL" id="QHT99338.1"/>
    </source>
</evidence>
<accession>A0A6C0J121</accession>
<organism evidence="3">
    <name type="scientific">viral metagenome</name>
    <dbReference type="NCBI Taxonomy" id="1070528"/>
    <lineage>
        <taxon>unclassified sequences</taxon>
        <taxon>metagenomes</taxon>
        <taxon>organismal metagenomes</taxon>
    </lineage>
</organism>
<reference evidence="3" key="1">
    <citation type="journal article" date="2020" name="Nature">
        <title>Giant virus diversity and host interactions through global metagenomics.</title>
        <authorList>
            <person name="Schulz F."/>
            <person name="Roux S."/>
            <person name="Paez-Espino D."/>
            <person name="Jungbluth S."/>
            <person name="Walsh D.A."/>
            <person name="Denef V.J."/>
            <person name="McMahon K.D."/>
            <person name="Konstantinidis K.T."/>
            <person name="Eloe-Fadrosh E.A."/>
            <person name="Kyrpides N.C."/>
            <person name="Woyke T."/>
        </authorList>
    </citation>
    <scope>NUCLEOTIDE SEQUENCE</scope>
    <source>
        <strain evidence="3">GVMAG-M-3300025699-48</strain>
    </source>
</reference>
<name>A0A6C0J121_9ZZZZ</name>
<sequence length="150" mass="16452">MNMPSFLKNMSQLELSVAAILVLYIVLPVEAPSMVCNLVDGPVGMVGVFAVAVYLFFHANSLLAVLFLFAGYELLRRCSNVTGKTVIMKHTPTQEKKDQKMKKMNPPKKDTLEEEVVEKMAPVGKSEMSKFISSGFSPVSEDVGSASVYN</sequence>
<dbReference type="EMBL" id="MN740307">
    <property type="protein sequence ID" value="QHT99338.1"/>
    <property type="molecule type" value="Genomic_DNA"/>
</dbReference>
<feature type="transmembrane region" description="Helical" evidence="2">
    <location>
        <begin position="44"/>
        <end position="69"/>
    </location>
</feature>
<dbReference type="AlphaFoldDB" id="A0A6C0J121"/>